<comment type="function">
    <text evidence="1">Confers resistance to late blight (Phytophthora infestans) races carrying the avirulence gene Avr1. Resistance proteins guard the plant against pathogens that contain an appropriate avirulence protein via an indirect interaction with this avirulence protein. That triggers a defense system including the hypersensitive response, which restricts the pathogen growth.</text>
</comment>
<keyword evidence="6" id="KW-0381">Hypersensitive response</keyword>
<dbReference type="GO" id="GO:0051607">
    <property type="term" value="P:defense response to virus"/>
    <property type="evidence" value="ECO:0007669"/>
    <property type="project" value="UniProtKB-ARBA"/>
</dbReference>
<dbReference type="PANTHER" id="PTHR23155:SF1152">
    <property type="entry name" value="AAA+ ATPASE DOMAIN-CONTAINING PROTEIN"/>
    <property type="match status" value="1"/>
</dbReference>
<evidence type="ECO:0000256" key="9">
    <source>
        <dbReference type="ARBA" id="ARBA00022821"/>
    </source>
</evidence>
<evidence type="ECO:0000256" key="1">
    <source>
        <dbReference type="ARBA" id="ARBA00002074"/>
    </source>
</evidence>
<organism evidence="14 15">
    <name type="scientific">Nicotiana tabacum</name>
    <name type="common">Common tobacco</name>
    <dbReference type="NCBI Taxonomy" id="4097"/>
    <lineage>
        <taxon>Eukaryota</taxon>
        <taxon>Viridiplantae</taxon>
        <taxon>Streptophyta</taxon>
        <taxon>Embryophyta</taxon>
        <taxon>Tracheophyta</taxon>
        <taxon>Spermatophyta</taxon>
        <taxon>Magnoliopsida</taxon>
        <taxon>eudicotyledons</taxon>
        <taxon>Gunneridae</taxon>
        <taxon>Pentapetalae</taxon>
        <taxon>asterids</taxon>
        <taxon>lamiids</taxon>
        <taxon>Solanales</taxon>
        <taxon>Solanaceae</taxon>
        <taxon>Nicotianoideae</taxon>
        <taxon>Nicotianeae</taxon>
        <taxon>Nicotiana</taxon>
    </lineage>
</organism>
<keyword evidence="5" id="KW-0433">Leucine-rich repeat</keyword>
<dbReference type="Gene3D" id="1.10.8.430">
    <property type="entry name" value="Helical domain of apoptotic protease-activating factors"/>
    <property type="match status" value="1"/>
</dbReference>
<dbReference type="Pfam" id="PF00931">
    <property type="entry name" value="NB-ARC"/>
    <property type="match status" value="1"/>
</dbReference>
<reference evidence="15" key="2">
    <citation type="submission" date="2025-08" db="UniProtKB">
        <authorList>
            <consortium name="RefSeq"/>
        </authorList>
    </citation>
    <scope>IDENTIFICATION</scope>
    <source>
        <tissue evidence="15">Leaf</tissue>
    </source>
</reference>
<protein>
    <submittedName>
        <fullName evidence="15">Late blight resistance protein homolog R1A-10 isoform X1</fullName>
    </submittedName>
    <submittedName>
        <fullName evidence="15">Late blight resistance protein homolog R1B-8 isoform X1</fullName>
    </submittedName>
</protein>
<dbReference type="InterPro" id="IPR027417">
    <property type="entry name" value="P-loop_NTPase"/>
</dbReference>
<keyword evidence="9" id="KW-0611">Plant defense</keyword>
<comment type="similarity">
    <text evidence="3">Belongs to the disease resistance NB-LRR family.</text>
</comment>
<dbReference type="GO" id="GO:0005737">
    <property type="term" value="C:cytoplasm"/>
    <property type="evidence" value="ECO:0007669"/>
    <property type="project" value="UniProtKB-SubCell"/>
</dbReference>
<keyword evidence="14" id="KW-1185">Reference proteome</keyword>
<dbReference type="GeneID" id="107780319"/>
<dbReference type="PANTHER" id="PTHR23155">
    <property type="entry name" value="DISEASE RESISTANCE PROTEIN RP"/>
    <property type="match status" value="1"/>
</dbReference>
<dbReference type="InterPro" id="IPR044974">
    <property type="entry name" value="Disease_R_plants"/>
</dbReference>
<proteinExistence type="inferred from homology"/>
<keyword evidence="7" id="KW-0677">Repeat</keyword>
<comment type="subcellular location">
    <subcellularLocation>
        <location evidence="2">Cytoplasm</location>
    </subcellularLocation>
</comment>
<evidence type="ECO:0000313" key="15">
    <source>
        <dbReference type="RefSeq" id="XP_016456329.1"/>
    </source>
</evidence>
<evidence type="ECO:0000256" key="7">
    <source>
        <dbReference type="ARBA" id="ARBA00022737"/>
    </source>
</evidence>
<dbReference type="RefSeq" id="XP_016456329.1">
    <property type="nucleotide sequence ID" value="XM_016600843.1"/>
</dbReference>
<dbReference type="AlphaFoldDB" id="A0A1S3YW05"/>
<dbReference type="FunFam" id="1.10.8.430:FF:000003">
    <property type="entry name" value="Probable disease resistance protein At5g66910"/>
    <property type="match status" value="1"/>
</dbReference>
<feature type="domain" description="Disease resistance R13L4/SHOC-2-like LRR" evidence="13">
    <location>
        <begin position="558"/>
        <end position="817"/>
    </location>
</feature>
<keyword evidence="4" id="KW-0963">Cytoplasm</keyword>
<feature type="domain" description="Disease resistance protein winged helix" evidence="12">
    <location>
        <begin position="434"/>
        <end position="505"/>
    </location>
</feature>
<dbReference type="PaxDb" id="4097-A0A1S3YW05"/>
<dbReference type="Gene3D" id="1.10.10.10">
    <property type="entry name" value="Winged helix-like DNA-binding domain superfamily/Winged helix DNA-binding domain"/>
    <property type="match status" value="1"/>
</dbReference>
<dbReference type="GO" id="GO:0043531">
    <property type="term" value="F:ADP binding"/>
    <property type="evidence" value="ECO:0007669"/>
    <property type="project" value="InterPro"/>
</dbReference>
<dbReference type="InterPro" id="IPR058922">
    <property type="entry name" value="WHD_DRP"/>
</dbReference>
<dbReference type="RefSeq" id="XP_016456329.1">
    <property type="nucleotide sequence ID" value="XM_016600843.2"/>
</dbReference>
<evidence type="ECO:0000256" key="2">
    <source>
        <dbReference type="ARBA" id="ARBA00004496"/>
    </source>
</evidence>
<dbReference type="Gene3D" id="3.40.50.300">
    <property type="entry name" value="P-loop containing nucleotide triphosphate hydrolases"/>
    <property type="match status" value="1"/>
</dbReference>
<dbReference type="SUPFAM" id="SSF52058">
    <property type="entry name" value="L domain-like"/>
    <property type="match status" value="1"/>
</dbReference>
<dbReference type="InterPro" id="IPR036388">
    <property type="entry name" value="WH-like_DNA-bd_sf"/>
</dbReference>
<dbReference type="InterPro" id="IPR032675">
    <property type="entry name" value="LRR_dom_sf"/>
</dbReference>
<name>A0A1S3YW05_TOBAC</name>
<accession>A0A1S3YW05</accession>
<gene>
    <name evidence="15" type="primary">LOC107780319</name>
</gene>
<keyword evidence="8" id="KW-0547">Nucleotide-binding</keyword>
<dbReference type="FunFam" id="3.40.50.300:FF:001091">
    <property type="entry name" value="Probable disease resistance protein At1g61300"/>
    <property type="match status" value="1"/>
</dbReference>
<evidence type="ECO:0000256" key="10">
    <source>
        <dbReference type="ARBA" id="ARBA00022840"/>
    </source>
</evidence>
<dbReference type="KEGG" id="nta:107780319"/>
<dbReference type="OrthoDB" id="1285786at2759"/>
<dbReference type="InterPro" id="IPR002182">
    <property type="entry name" value="NB-ARC"/>
</dbReference>
<dbReference type="Pfam" id="PF23559">
    <property type="entry name" value="WHD_DRP"/>
    <property type="match status" value="1"/>
</dbReference>
<dbReference type="InterPro" id="IPR055414">
    <property type="entry name" value="LRR_R13L4/SHOC2-like"/>
</dbReference>
<evidence type="ECO:0000256" key="6">
    <source>
        <dbReference type="ARBA" id="ARBA00022667"/>
    </source>
</evidence>
<dbReference type="InterPro" id="IPR042197">
    <property type="entry name" value="Apaf_helical"/>
</dbReference>
<evidence type="ECO:0000259" key="12">
    <source>
        <dbReference type="Pfam" id="PF23559"/>
    </source>
</evidence>
<dbReference type="Gene3D" id="3.80.10.10">
    <property type="entry name" value="Ribonuclease Inhibitor"/>
    <property type="match status" value="1"/>
</dbReference>
<evidence type="ECO:0000256" key="4">
    <source>
        <dbReference type="ARBA" id="ARBA00022490"/>
    </source>
</evidence>
<feature type="domain" description="NB-ARC" evidence="11">
    <location>
        <begin position="170"/>
        <end position="352"/>
    </location>
</feature>
<keyword evidence="10" id="KW-0067">ATP-binding</keyword>
<evidence type="ECO:0000259" key="13">
    <source>
        <dbReference type="Pfam" id="PF23598"/>
    </source>
</evidence>
<dbReference type="SUPFAM" id="SSF52540">
    <property type="entry name" value="P-loop containing nucleoside triphosphate hydrolases"/>
    <property type="match status" value="1"/>
</dbReference>
<dbReference type="Proteomes" id="UP000790787">
    <property type="component" value="Chromosome 15"/>
</dbReference>
<reference evidence="14" key="1">
    <citation type="journal article" date="2014" name="Nat. Commun.">
        <title>The tobacco genome sequence and its comparison with those of tomato and potato.</title>
        <authorList>
            <person name="Sierro N."/>
            <person name="Battey J.N."/>
            <person name="Ouadi S."/>
            <person name="Bakaher N."/>
            <person name="Bovet L."/>
            <person name="Willig A."/>
            <person name="Goepfert S."/>
            <person name="Peitsch M.C."/>
            <person name="Ivanov N.V."/>
        </authorList>
    </citation>
    <scope>NUCLEOTIDE SEQUENCE [LARGE SCALE GENOMIC DNA]</scope>
</reference>
<dbReference type="Pfam" id="PF23598">
    <property type="entry name" value="LRR_14"/>
    <property type="match status" value="1"/>
</dbReference>
<evidence type="ECO:0000259" key="11">
    <source>
        <dbReference type="Pfam" id="PF00931"/>
    </source>
</evidence>
<dbReference type="GO" id="GO:0009626">
    <property type="term" value="P:plant-type hypersensitive response"/>
    <property type="evidence" value="ECO:0007669"/>
    <property type="project" value="UniProtKB-KW"/>
</dbReference>
<evidence type="ECO:0000256" key="8">
    <source>
        <dbReference type="ARBA" id="ARBA00022741"/>
    </source>
</evidence>
<evidence type="ECO:0000256" key="3">
    <source>
        <dbReference type="ARBA" id="ARBA00008894"/>
    </source>
</evidence>
<evidence type="ECO:0000313" key="14">
    <source>
        <dbReference type="Proteomes" id="UP000790787"/>
    </source>
</evidence>
<dbReference type="Gene3D" id="1.20.5.4130">
    <property type="match status" value="1"/>
</dbReference>
<evidence type="ECO:0000256" key="5">
    <source>
        <dbReference type="ARBA" id="ARBA00022614"/>
    </source>
</evidence>
<dbReference type="GO" id="GO:0005524">
    <property type="term" value="F:ATP binding"/>
    <property type="evidence" value="ECO:0007669"/>
    <property type="project" value="UniProtKB-KW"/>
</dbReference>
<dbReference type="PRINTS" id="PR00364">
    <property type="entry name" value="DISEASERSIST"/>
</dbReference>
<sequence>MIFQDRSTRVTSLMGTIHLISQSNLDLQDGHKDHLKLLYEKVSSLLEFLDTNSDDEPMKDLQEKVKDLAHEVEDKVESHIQREAQKKFLKMLQRVFHLPTKAHERLLKNLQRDIEAIDSIKEELFKQRENNNMQAGNSSLGGSNSLGSHVSTLENNMVGYNDEQASMLRQLTGDSRQLEVISIVGMGGIGKSTFAKRVFSDPSVVGFFDVRGWITMSKDYSIRKMLLSLLQDAGVDLDKVSDEEQADHLEESDEETVDHLQKINNALADRLQKSLKGRRYLIVVDDIWSTDAWDEIKLWFPEYNNRSRILLTTRDMKVAQYASFPEDPFPMRFLDPEESWNLFCQKAFDKKTCPIELKNVANEVVENCKGLPLMISVIAGTLSSKRTLDEWRKVANSVSSLVNLDDYQRCSGVLALSYNHLPSHLKACFLYFGVFPKATDISVKKLIRLWVAEGLLELKRLEGLEKVAAYLLHDLIDKSLIIVSRRSFDGKIKTCRIHDLLHDLCWREAESDSILYVVNDVPYGGPRRYFPQGRRWVSLHLAGGYYPTLFSALSYSKTRSVHFYADPVYNLQLEHFKLLRVLDLEATEFQYGFPREILRLVCLRYLVMKIDEISEHIPISNLQNLQTLVIFTTSRKGFINLRDGIWDMSQLRHLNCSRIFLYPPPNVSPNEVEYPSLENLQSVCGLSSSCCTKEIFKGIKKVKKMGISCDSYSESEWLANLKYLLELEALSIASSSYYGNVYSDFRLPCPGSFPPNLKKLTLCCTRLSWEDMTIISKLPKLEVLQLKEDDFARSLSVGERVWEVTEMGFPELKFLLLEKLILDYWRATDDYFPCLEHVIIKNCSLLKEIPQGFADSMTLKLIMLQGCSPSVVTSAEWIQREQLESSGTDMLRVYAVDTRDSDQDY</sequence>
<dbReference type="FunFam" id="1.10.10.10:FF:000322">
    <property type="entry name" value="Probable disease resistance protein At1g63360"/>
    <property type="match status" value="1"/>
</dbReference>